<comment type="caution">
    <text evidence="2">The sequence shown here is derived from an EMBL/GenBank/DDBJ whole genome shotgun (WGS) entry which is preliminary data.</text>
</comment>
<keyword evidence="1" id="KW-1133">Transmembrane helix</keyword>
<proteinExistence type="predicted"/>
<dbReference type="AlphaFoldDB" id="A0A841TU24"/>
<dbReference type="Proteomes" id="UP000553776">
    <property type="component" value="Unassembled WGS sequence"/>
</dbReference>
<feature type="transmembrane region" description="Helical" evidence="1">
    <location>
        <begin position="159"/>
        <end position="178"/>
    </location>
</feature>
<feature type="transmembrane region" description="Helical" evidence="1">
    <location>
        <begin position="45"/>
        <end position="63"/>
    </location>
</feature>
<feature type="transmembrane region" description="Helical" evidence="1">
    <location>
        <begin position="118"/>
        <end position="139"/>
    </location>
</feature>
<keyword evidence="1" id="KW-0812">Transmembrane</keyword>
<accession>A0A841TU24</accession>
<sequence>MYTGALSSLYGFIFVNGIMTITQWFSFSIGLSVRRIDFFKGTTSLAVFLCALYSVILYVLALAEESTSGWGVQMHFFSIPWFSDGTEIERIWVLFSLMLHLYFLGLIFASWHRRFGRNALFFLIVFLALALTVVAYLFTYYEIWEEAWEWIRSMSAAGVFGWLAIPTVLYAFFSYLLIRRATA</sequence>
<evidence type="ECO:0000313" key="2">
    <source>
        <dbReference type="EMBL" id="MBB6690412.1"/>
    </source>
</evidence>
<keyword evidence="1" id="KW-0472">Membrane</keyword>
<organism evidence="2 3">
    <name type="scientific">Cohnella xylanilytica</name>
    <dbReference type="NCBI Taxonomy" id="557555"/>
    <lineage>
        <taxon>Bacteria</taxon>
        <taxon>Bacillati</taxon>
        <taxon>Bacillota</taxon>
        <taxon>Bacilli</taxon>
        <taxon>Bacillales</taxon>
        <taxon>Paenibacillaceae</taxon>
        <taxon>Cohnella</taxon>
    </lineage>
</organism>
<evidence type="ECO:0000313" key="3">
    <source>
        <dbReference type="Proteomes" id="UP000553776"/>
    </source>
</evidence>
<evidence type="ECO:0000256" key="1">
    <source>
        <dbReference type="SAM" id="Phobius"/>
    </source>
</evidence>
<dbReference type="RefSeq" id="WP_185134445.1">
    <property type="nucleotide sequence ID" value="NZ_JACJVR010000010.1"/>
</dbReference>
<protein>
    <submittedName>
        <fullName evidence="2">Uncharacterized protein</fullName>
    </submittedName>
</protein>
<name>A0A841TU24_9BACL</name>
<feature type="transmembrane region" description="Helical" evidence="1">
    <location>
        <begin position="12"/>
        <end position="33"/>
    </location>
</feature>
<keyword evidence="3" id="KW-1185">Reference proteome</keyword>
<feature type="transmembrane region" description="Helical" evidence="1">
    <location>
        <begin position="91"/>
        <end position="111"/>
    </location>
</feature>
<reference evidence="2 3" key="1">
    <citation type="submission" date="2020-08" db="EMBL/GenBank/DDBJ databases">
        <title>Cohnella phylogeny.</title>
        <authorList>
            <person name="Dunlap C."/>
        </authorList>
    </citation>
    <scope>NUCLEOTIDE SEQUENCE [LARGE SCALE GENOMIC DNA]</scope>
    <source>
        <strain evidence="2 3">DSM 25239</strain>
    </source>
</reference>
<gene>
    <name evidence="2" type="ORF">H7B90_03260</name>
</gene>
<dbReference type="EMBL" id="JACJVR010000010">
    <property type="protein sequence ID" value="MBB6690412.1"/>
    <property type="molecule type" value="Genomic_DNA"/>
</dbReference>